<dbReference type="InterPro" id="IPR016117">
    <property type="entry name" value="ArgJ-like_dom_sf"/>
</dbReference>
<dbReference type="Gene3D" id="3.60.70.12">
    <property type="entry name" value="L-amino peptidase D-ALA esterase/amidase"/>
    <property type="match status" value="1"/>
</dbReference>
<name>A0ABU0ENQ2_9PSEU</name>
<gene>
    <name evidence="2" type="ORF">FB470_000911</name>
</gene>
<proteinExistence type="inferred from homology"/>
<evidence type="ECO:0000313" key="2">
    <source>
        <dbReference type="EMBL" id="MDQ0376917.1"/>
    </source>
</evidence>
<organism evidence="2 3">
    <name type="scientific">Amycolatopsis thermophila</name>
    <dbReference type="NCBI Taxonomy" id="206084"/>
    <lineage>
        <taxon>Bacteria</taxon>
        <taxon>Bacillati</taxon>
        <taxon>Actinomycetota</taxon>
        <taxon>Actinomycetes</taxon>
        <taxon>Pseudonocardiales</taxon>
        <taxon>Pseudonocardiaceae</taxon>
        <taxon>Amycolatopsis</taxon>
    </lineage>
</organism>
<reference evidence="2 3" key="1">
    <citation type="submission" date="2023-07" db="EMBL/GenBank/DDBJ databases">
        <title>Sequencing the genomes of 1000 actinobacteria strains.</title>
        <authorList>
            <person name="Klenk H.-P."/>
        </authorList>
    </citation>
    <scope>NUCLEOTIDE SEQUENCE [LARGE SCALE GENOMIC DNA]</scope>
    <source>
        <strain evidence="2 3">DSM 45805</strain>
    </source>
</reference>
<dbReference type="Proteomes" id="UP001229651">
    <property type="component" value="Unassembled WGS sequence"/>
</dbReference>
<dbReference type="PANTHER" id="PTHR36512:SF3">
    <property type="entry name" value="BLR5678 PROTEIN"/>
    <property type="match status" value="1"/>
</dbReference>
<evidence type="ECO:0000256" key="1">
    <source>
        <dbReference type="ARBA" id="ARBA00007068"/>
    </source>
</evidence>
<accession>A0ABU0ENQ2</accession>
<evidence type="ECO:0000313" key="3">
    <source>
        <dbReference type="Proteomes" id="UP001229651"/>
    </source>
</evidence>
<dbReference type="EMBL" id="JAUSUT010000001">
    <property type="protein sequence ID" value="MDQ0376917.1"/>
    <property type="molecule type" value="Genomic_DNA"/>
</dbReference>
<keyword evidence="3" id="KW-1185">Reference proteome</keyword>
<dbReference type="PANTHER" id="PTHR36512">
    <property type="entry name" value="D-AMINOPEPTIDASE"/>
    <property type="match status" value="1"/>
</dbReference>
<protein>
    <submittedName>
        <fullName evidence="2">L-aminopeptidase/D-esterase-like protein</fullName>
    </submittedName>
</protein>
<dbReference type="CDD" id="cd02252">
    <property type="entry name" value="nylC_like"/>
    <property type="match status" value="1"/>
</dbReference>
<comment type="similarity">
    <text evidence="1">Belongs to the peptidase S58 family.</text>
</comment>
<comment type="caution">
    <text evidence="2">The sequence shown here is derived from an EMBL/GenBank/DDBJ whole genome shotgun (WGS) entry which is preliminary data.</text>
</comment>
<dbReference type="SUPFAM" id="SSF56266">
    <property type="entry name" value="DmpA/ArgJ-like"/>
    <property type="match status" value="1"/>
</dbReference>
<dbReference type="InterPro" id="IPR005321">
    <property type="entry name" value="Peptidase_S58_DmpA"/>
</dbReference>
<sequence>MITDVPGVLVGHHHRIGDGWATGTTVVLTPPGTTGAVDQRGGAPGTRETNLLEPENLVRHVDAICLSGGSAYGLAAADGVMRWLSEHERGFQVGAEPHEVVPIVPGAVIFDLPRSAWGNRPDPSFGYAACEAAGVAVRQGSVGAGAGAAVGSLKGGVGSASERVGDFVVGALAVVNARGEAVAFETGRPFAADHEVDGEFGVSWPERAASVPGQATDLNTTIGVVAVDADLSKAECRRLAVAAQDGLARAVRPAHSMFDGDTVFALATGARDLPEASGPFGVTTRAAALDELCGAAARVFARACVHGLISAEGVAGVPAYRDVWPEAFA</sequence>
<dbReference type="RefSeq" id="WP_306988996.1">
    <property type="nucleotide sequence ID" value="NZ_JAUSUT010000001.1"/>
</dbReference>
<dbReference type="Pfam" id="PF03576">
    <property type="entry name" value="Peptidase_S58"/>
    <property type="match status" value="1"/>
</dbReference>